<comment type="caution">
    <text evidence="1">The sequence shown here is derived from an EMBL/GenBank/DDBJ whole genome shotgun (WGS) entry which is preliminary data.</text>
</comment>
<organism evidence="1 2">
    <name type="scientific">Catenuloplanes niger</name>
    <dbReference type="NCBI Taxonomy" id="587534"/>
    <lineage>
        <taxon>Bacteria</taxon>
        <taxon>Bacillati</taxon>
        <taxon>Actinomycetota</taxon>
        <taxon>Actinomycetes</taxon>
        <taxon>Micromonosporales</taxon>
        <taxon>Micromonosporaceae</taxon>
        <taxon>Catenuloplanes</taxon>
    </lineage>
</organism>
<proteinExistence type="predicted"/>
<dbReference type="RefSeq" id="WP_310430165.1">
    <property type="nucleotide sequence ID" value="NZ_JAVDYC010000001.1"/>
</dbReference>
<reference evidence="1 2" key="1">
    <citation type="submission" date="2023-07" db="EMBL/GenBank/DDBJ databases">
        <title>Sequencing the genomes of 1000 actinobacteria strains.</title>
        <authorList>
            <person name="Klenk H.-P."/>
        </authorList>
    </citation>
    <scope>NUCLEOTIDE SEQUENCE [LARGE SCALE GENOMIC DNA]</scope>
    <source>
        <strain evidence="1 2">DSM 44711</strain>
    </source>
</reference>
<dbReference type="EMBL" id="JAVDYC010000001">
    <property type="protein sequence ID" value="MDR7325405.1"/>
    <property type="molecule type" value="Genomic_DNA"/>
</dbReference>
<protein>
    <submittedName>
        <fullName evidence="1">Uncharacterized protein</fullName>
    </submittedName>
</protein>
<evidence type="ECO:0000313" key="2">
    <source>
        <dbReference type="Proteomes" id="UP001183629"/>
    </source>
</evidence>
<gene>
    <name evidence="1" type="ORF">J2S44_005655</name>
</gene>
<keyword evidence="2" id="KW-1185">Reference proteome</keyword>
<name>A0AAE4CUR6_9ACTN</name>
<accession>A0AAE4CUR6</accession>
<dbReference type="AlphaFoldDB" id="A0AAE4CUR6"/>
<sequence length="97" mass="10952">MTSAAATVFPIRHGSRLTLRRARNVISGRAFGAFTDRAQAVVGLVELLLNQQQSAVLRSFERDRDRVGQAFVPEVAETPHRRSLSVSHRYAEWLNFM</sequence>
<evidence type="ECO:0000313" key="1">
    <source>
        <dbReference type="EMBL" id="MDR7325405.1"/>
    </source>
</evidence>
<dbReference type="Proteomes" id="UP001183629">
    <property type="component" value="Unassembled WGS sequence"/>
</dbReference>